<organism evidence="5">
    <name type="scientific">Mediterraneibacter gnavus</name>
    <name type="common">Ruminococcus gnavus</name>
    <dbReference type="NCBI Taxonomy" id="33038"/>
    <lineage>
        <taxon>Bacteria</taxon>
        <taxon>Bacillati</taxon>
        <taxon>Bacillota</taxon>
        <taxon>Clostridia</taxon>
        <taxon>Lachnospirales</taxon>
        <taxon>Lachnospiraceae</taxon>
        <taxon>Mediterraneibacter</taxon>
    </lineage>
</organism>
<evidence type="ECO:0000256" key="1">
    <source>
        <dbReference type="SAM" id="MobiDB-lite"/>
    </source>
</evidence>
<protein>
    <submittedName>
        <fullName evidence="5">Uncharacterized protein</fullName>
    </submittedName>
</protein>
<reference evidence="4" key="3">
    <citation type="submission" date="2022-12" db="EMBL/GenBank/DDBJ databases">
        <title>Genome of R. gnavus strain RSHDN_120.</title>
        <authorList>
            <person name="Abdugheni R."/>
        </authorList>
    </citation>
    <scope>NUCLEOTIDE SEQUENCE</scope>
    <source>
        <strain evidence="4">RSHDN_120</strain>
    </source>
</reference>
<evidence type="ECO:0000313" key="3">
    <source>
        <dbReference type="EMBL" id="MDB8737931.1"/>
    </source>
</evidence>
<sequence>MTSCNYETDYSTVIGERILPFVFSLNTETSVLTPKPGEYQRFCYDIAGVGTDTPLYADLSHFLLGICSAITQEDILDVTVVIDGKSQNVIWGENVELKTIQHPDPPTGCTGLKFDFPLDKVDGEMQVCFSLVRPYAVGPVNLCLFGGGQTASGLTICGPSCGSTESCESTFYQKETVCVPVTVSPFAHPGTARTICCGDPVIHTDPQCPGSKTSCTFTVTQSLCIQIPIAFGAVIETGEASVQCGEASETPCDCSDEPSVETPVERTQPETREHKFFTR</sequence>
<gene>
    <name evidence="2" type="ORF">LIQ10_14485</name>
    <name evidence="4" type="ORF">O4N78_01085</name>
    <name evidence="3" type="ORF">PNU63_03910</name>
    <name evidence="5" type="ORF">RGLFYP36_01501</name>
</gene>
<dbReference type="EMBL" id="JAJBNC010000026">
    <property type="protein sequence ID" value="MCB5494922.1"/>
    <property type="molecule type" value="Genomic_DNA"/>
</dbReference>
<name>A0A6N3ER44_MEDGN</name>
<dbReference type="AlphaFoldDB" id="A0A6N3ER44"/>
<dbReference type="EMBL" id="CACRUU010000083">
    <property type="protein sequence ID" value="VYU42605.1"/>
    <property type="molecule type" value="Genomic_DNA"/>
</dbReference>
<reference evidence="5" key="1">
    <citation type="submission" date="2019-11" db="EMBL/GenBank/DDBJ databases">
        <authorList>
            <person name="Feng L."/>
        </authorList>
    </citation>
    <scope>NUCLEOTIDE SEQUENCE</scope>
    <source>
        <strain evidence="5">RgnavusLFYP36</strain>
    </source>
</reference>
<dbReference type="EMBL" id="JAPZEG010000001">
    <property type="protein sequence ID" value="MDE1202187.1"/>
    <property type="molecule type" value="Genomic_DNA"/>
</dbReference>
<dbReference type="Proteomes" id="UP001211731">
    <property type="component" value="Unassembled WGS sequence"/>
</dbReference>
<dbReference type="EMBL" id="JAQMLR010000003">
    <property type="protein sequence ID" value="MDB8737931.1"/>
    <property type="molecule type" value="Genomic_DNA"/>
</dbReference>
<evidence type="ECO:0000313" key="5">
    <source>
        <dbReference type="EMBL" id="VYU42605.1"/>
    </source>
</evidence>
<evidence type="ECO:0000313" key="4">
    <source>
        <dbReference type="EMBL" id="MDE1202187.1"/>
    </source>
</evidence>
<feature type="compositionally biased region" description="Basic and acidic residues" evidence="1">
    <location>
        <begin position="263"/>
        <end position="279"/>
    </location>
</feature>
<accession>A0A6N3ER44</accession>
<evidence type="ECO:0000313" key="2">
    <source>
        <dbReference type="EMBL" id="MCB5494922.1"/>
    </source>
</evidence>
<dbReference type="Proteomes" id="UP001297422">
    <property type="component" value="Unassembled WGS sequence"/>
</dbReference>
<reference evidence="3" key="4">
    <citation type="submission" date="2023-01" db="EMBL/GenBank/DDBJ databases">
        <title>Human gut microbiome strain richness.</title>
        <authorList>
            <person name="Chen-Liaw A."/>
        </authorList>
    </citation>
    <scope>NUCLEOTIDE SEQUENCE</scope>
    <source>
        <strain evidence="3">1001217st1_A9_1001217B_191108</strain>
    </source>
</reference>
<dbReference type="RefSeq" id="WP_004840486.1">
    <property type="nucleotide sequence ID" value="NZ_AP031446.1"/>
</dbReference>
<dbReference type="GeneID" id="57432121"/>
<proteinExistence type="predicted"/>
<reference evidence="2" key="2">
    <citation type="submission" date="2021-10" db="EMBL/GenBank/DDBJ databases">
        <title>Collection of gut derived symbiotic bacterial strains cultured from healthy donors.</title>
        <authorList>
            <person name="Lin H."/>
            <person name="Littmann E."/>
            <person name="Claire K."/>
            <person name="Pamer E."/>
        </authorList>
    </citation>
    <scope>NUCLEOTIDE SEQUENCE</scope>
    <source>
        <strain evidence="2">MSK.23.4</strain>
    </source>
</reference>
<dbReference type="Proteomes" id="UP001149331">
    <property type="component" value="Unassembled WGS sequence"/>
</dbReference>
<feature type="region of interest" description="Disordered" evidence="1">
    <location>
        <begin position="255"/>
        <end position="279"/>
    </location>
</feature>